<dbReference type="Pfam" id="PF08647">
    <property type="entry name" value="BRE1"/>
    <property type="match status" value="1"/>
</dbReference>
<name>A0A7E6CD81_9CHIR</name>
<dbReference type="GO" id="GO:0005737">
    <property type="term" value="C:cytoplasm"/>
    <property type="evidence" value="ECO:0007669"/>
    <property type="project" value="TreeGrafter"/>
</dbReference>
<gene>
    <name evidence="4" type="primary">CCDC40</name>
</gene>
<feature type="coiled-coil region" evidence="1">
    <location>
        <begin position="582"/>
        <end position="740"/>
    </location>
</feature>
<protein>
    <submittedName>
        <fullName evidence="4">Coiled-coil domain-containing protein 40</fullName>
    </submittedName>
</protein>
<keyword evidence="1" id="KW-0175">Coiled coil</keyword>
<organism evidence="3 4">
    <name type="scientific">Phyllostomus discolor</name>
    <name type="common">pale spear-nosed bat</name>
    <dbReference type="NCBI Taxonomy" id="89673"/>
    <lineage>
        <taxon>Eukaryota</taxon>
        <taxon>Metazoa</taxon>
        <taxon>Chordata</taxon>
        <taxon>Craniata</taxon>
        <taxon>Vertebrata</taxon>
        <taxon>Euteleostomi</taxon>
        <taxon>Mammalia</taxon>
        <taxon>Eutheria</taxon>
        <taxon>Laurasiatheria</taxon>
        <taxon>Chiroptera</taxon>
        <taxon>Yangochiroptera</taxon>
        <taxon>Phyllostomidae</taxon>
        <taxon>Phyllostominae</taxon>
        <taxon>Phyllostomus</taxon>
    </lineage>
</organism>
<feature type="compositionally biased region" description="Acidic residues" evidence="2">
    <location>
        <begin position="165"/>
        <end position="175"/>
    </location>
</feature>
<accession>A0A7E6CD81</accession>
<evidence type="ECO:0000313" key="4">
    <source>
        <dbReference type="RefSeq" id="XP_035864975.1"/>
    </source>
</evidence>
<dbReference type="FunCoup" id="A0A7E6CD81">
    <property type="interactions" value="262"/>
</dbReference>
<feature type="coiled-coil region" evidence="1">
    <location>
        <begin position="325"/>
        <end position="364"/>
    </location>
</feature>
<evidence type="ECO:0000256" key="2">
    <source>
        <dbReference type="SAM" id="MobiDB-lite"/>
    </source>
</evidence>
<dbReference type="PANTHER" id="PTHR16275:SF8">
    <property type="entry name" value="COILED-COIL DOMAIN-CONTAINING PROTEIN 40"/>
    <property type="match status" value="1"/>
</dbReference>
<dbReference type="PANTHER" id="PTHR16275">
    <property type="entry name" value="COILED-COIL DOMAIN-CONTAINING PROTEIN 40"/>
    <property type="match status" value="1"/>
</dbReference>
<keyword evidence="3" id="KW-1185">Reference proteome</keyword>
<feature type="coiled-coil region" evidence="1">
    <location>
        <begin position="421"/>
        <end position="448"/>
    </location>
</feature>
<dbReference type="GO" id="GO:0005929">
    <property type="term" value="C:cilium"/>
    <property type="evidence" value="ECO:0007669"/>
    <property type="project" value="TreeGrafter"/>
</dbReference>
<dbReference type="GO" id="GO:0005576">
    <property type="term" value="C:extracellular region"/>
    <property type="evidence" value="ECO:0007669"/>
    <property type="project" value="GOC"/>
</dbReference>
<dbReference type="InParanoid" id="A0A7E6CD81"/>
<feature type="coiled-coil region" evidence="1">
    <location>
        <begin position="773"/>
        <end position="854"/>
    </location>
</feature>
<feature type="region of interest" description="Disordered" evidence="2">
    <location>
        <begin position="28"/>
        <end position="175"/>
    </location>
</feature>
<dbReference type="GO" id="GO:0060287">
    <property type="term" value="P:epithelial cilium movement involved in determination of left/right asymmetry"/>
    <property type="evidence" value="ECO:0007669"/>
    <property type="project" value="TreeGrafter"/>
</dbReference>
<feature type="compositionally biased region" description="Low complexity" evidence="2">
    <location>
        <begin position="104"/>
        <end position="121"/>
    </location>
</feature>
<evidence type="ECO:0000313" key="3">
    <source>
        <dbReference type="Proteomes" id="UP000504628"/>
    </source>
</evidence>
<dbReference type="GeneID" id="114503903"/>
<dbReference type="OrthoDB" id="188741at2759"/>
<dbReference type="InterPro" id="IPR037386">
    <property type="entry name" value="CCDC40"/>
</dbReference>
<dbReference type="RefSeq" id="XP_035864975.1">
    <property type="nucleotide sequence ID" value="XM_036009082.1"/>
</dbReference>
<reference evidence="4" key="1">
    <citation type="submission" date="2025-08" db="UniProtKB">
        <authorList>
            <consortium name="RefSeq"/>
        </authorList>
    </citation>
    <scope>IDENTIFICATION</scope>
    <source>
        <tissue evidence="4">Muscle</tissue>
    </source>
</reference>
<feature type="coiled-coil region" evidence="1">
    <location>
        <begin position="931"/>
        <end position="961"/>
    </location>
</feature>
<dbReference type="GO" id="GO:0035082">
    <property type="term" value="P:axoneme assembly"/>
    <property type="evidence" value="ECO:0007669"/>
    <property type="project" value="InterPro"/>
</dbReference>
<dbReference type="KEGG" id="pdic:114503903"/>
<dbReference type="AlphaFoldDB" id="A0A7E6CD81"/>
<sequence>MASNEIESPLTWSWAVLSGENIFDPGVPRVNGLREEEEPSWKTRAGPRAVSAAVSRTGRSTPPPHPRLTECSQTRDWWFSLQDTSDEELPQEGPARRARHPLRLSRWSSASSSDELLLTPGGPSGREPEEPDARPREGGSPPSLLDRTQELSPSQEGPAQPAESEGSEEAAAEEDAAPLVVLDPSHPLMLRFQAALKSYLHRQIEKLTLEVRELGMATKRSRAQRQELGVDLYGVQQHLARLQMQLEKSHDRHSIAACARQQQEEELKQARALYSKTCEATNEEHRKLAALHAEMENLSLNVFYMQNVDRDMQGDILVMTQVVKKSEAERARAELEKKQQDLHVDRLTARAHQLEEQIALFEAQHVAQAEDTQLLRKAVSEAGAEIDAISIEKRRILQQWAACLVGMKCRDDAHQTVREALSECRHQLKSLDAEVEAYKKSIVLEEEKNERLAGLLHRAETGAALTQKLTAQCLTRQEALQGQVNTYRLVLQDTEDALGRAHTEQEAAMAELQAARQAIRQELDVRRKLDTCILEKLQEQMTSNKMTKYFHQLILKLRKEKTNLVTHLSKIDGDIAQATLDITNAACRLEAHRAALAELDAEVKRVGELISTSESEVCRRTTLIERKQSLINALSKELEQMVSELGGEELGPLELEMKRLHRQLDEQGTEVARAQASWLRLQQDMVRATQELEEQLASLHLLRKEVHILERKKLRVENKIDQEKKEQKDIERHLRDLDNDLRKLNVLLSKSRSSSEDLQQERLVAEGVFVQALKALERETLQMQERLDQLTEEKASILNSLVEAEHQIMLWEKKIQLAKEMRASVSSETGQTEIRAMKAEIHRMQVKHAQLLKRQERMVRDMELAVTRRETIATQAEGQSKRDKKLLTRTDFYHKQAELRRKIRDLHKATEVCSNNVLELEETQKRMSDSLVEKQAQLTAVQTQTEELEADLQRLTALKRQRLSELVALQTRLRHLQAAREGRYVFLFRSKQPLLEERRRLEDRLAAIGTILARVQEEHPQFRKALLKLTETVAGKLGALRPSL</sequence>
<evidence type="ECO:0000256" key="1">
    <source>
        <dbReference type="SAM" id="Coils"/>
    </source>
</evidence>
<dbReference type="Proteomes" id="UP000504628">
    <property type="component" value="Chromosome 8"/>
</dbReference>
<dbReference type="GO" id="GO:0001947">
    <property type="term" value="P:heart looping"/>
    <property type="evidence" value="ECO:0007669"/>
    <property type="project" value="TreeGrafter"/>
</dbReference>
<feature type="compositionally biased region" description="Basic and acidic residues" evidence="2">
    <location>
        <begin position="126"/>
        <end position="137"/>
    </location>
</feature>
<proteinExistence type="predicted"/>
<dbReference type="CTD" id="55036"/>